<keyword evidence="1" id="KW-0472">Membrane</keyword>
<dbReference type="Proteomes" id="UP000464787">
    <property type="component" value="Chromosome"/>
</dbReference>
<accession>A0A857JBD8</accession>
<reference evidence="2 3" key="1">
    <citation type="submission" date="2020-01" db="EMBL/GenBank/DDBJ databases">
        <title>Genome sequencing of strain KACC 21265.</title>
        <authorList>
            <person name="Heo J."/>
            <person name="Kim S.-J."/>
            <person name="Kim J.-S."/>
            <person name="Hong S.-B."/>
            <person name="Kwon S.-W."/>
        </authorList>
    </citation>
    <scope>NUCLEOTIDE SEQUENCE [LARGE SCALE GENOMIC DNA]</scope>
    <source>
        <strain evidence="2 3">KACC 21265</strain>
    </source>
</reference>
<proteinExistence type="predicted"/>
<dbReference type="EMBL" id="CP047650">
    <property type="protein sequence ID" value="QHJ00370.1"/>
    <property type="molecule type" value="Genomic_DNA"/>
</dbReference>
<keyword evidence="1" id="KW-0812">Transmembrane</keyword>
<keyword evidence="1" id="KW-1133">Transmembrane helix</keyword>
<dbReference type="Pfam" id="PF11804">
    <property type="entry name" value="DUF3325"/>
    <property type="match status" value="1"/>
</dbReference>
<protein>
    <submittedName>
        <fullName evidence="2">DUF3325 family protein</fullName>
    </submittedName>
</protein>
<feature type="transmembrane region" description="Helical" evidence="1">
    <location>
        <begin position="6"/>
        <end position="23"/>
    </location>
</feature>
<evidence type="ECO:0000313" key="3">
    <source>
        <dbReference type="Proteomes" id="UP000464787"/>
    </source>
</evidence>
<dbReference type="AlphaFoldDB" id="A0A857JBD8"/>
<dbReference type="KEGG" id="xyk:GT347_21745"/>
<name>A0A857JBD8_9BURK</name>
<keyword evidence="3" id="KW-1185">Reference proteome</keyword>
<dbReference type="InterPro" id="IPR021762">
    <property type="entry name" value="DUF3325"/>
</dbReference>
<evidence type="ECO:0000256" key="1">
    <source>
        <dbReference type="SAM" id="Phobius"/>
    </source>
</evidence>
<dbReference type="RefSeq" id="WP_160554180.1">
    <property type="nucleotide sequence ID" value="NZ_CP047650.1"/>
</dbReference>
<feature type="transmembrane region" description="Helical" evidence="1">
    <location>
        <begin position="44"/>
        <end position="61"/>
    </location>
</feature>
<organism evidence="2 3">
    <name type="scientific">Xylophilus rhododendri</name>
    <dbReference type="NCBI Taxonomy" id="2697032"/>
    <lineage>
        <taxon>Bacteria</taxon>
        <taxon>Pseudomonadati</taxon>
        <taxon>Pseudomonadota</taxon>
        <taxon>Betaproteobacteria</taxon>
        <taxon>Burkholderiales</taxon>
        <taxon>Xylophilus</taxon>
    </lineage>
</organism>
<evidence type="ECO:0000313" key="2">
    <source>
        <dbReference type="EMBL" id="QHJ00370.1"/>
    </source>
</evidence>
<gene>
    <name evidence="2" type="ORF">GT347_21745</name>
</gene>
<sequence>MSWPLLAAAIALYLAWGCAALAMDRHWKALVGSAARHPVRRLRWLAAALAALAAGLCLWRDGAAFGLLLWSGLLCVSVWMVVLTLAWRDRRP</sequence>
<feature type="transmembrane region" description="Helical" evidence="1">
    <location>
        <begin position="67"/>
        <end position="87"/>
    </location>
</feature>